<name>A0ABW2RRQ4_9BACL</name>
<keyword evidence="3" id="KW-1185">Reference proteome</keyword>
<evidence type="ECO:0000313" key="2">
    <source>
        <dbReference type="EMBL" id="MFC7443401.1"/>
    </source>
</evidence>
<comment type="caution">
    <text evidence="2">The sequence shown here is derived from an EMBL/GenBank/DDBJ whole genome shotgun (WGS) entry which is preliminary data.</text>
</comment>
<feature type="transmembrane region" description="Helical" evidence="1">
    <location>
        <begin position="161"/>
        <end position="179"/>
    </location>
</feature>
<accession>A0ABW2RRQ4</accession>
<protein>
    <submittedName>
        <fullName evidence="2">Uncharacterized protein</fullName>
    </submittedName>
</protein>
<reference evidence="3" key="1">
    <citation type="journal article" date="2019" name="Int. J. Syst. Evol. Microbiol.">
        <title>The Global Catalogue of Microorganisms (GCM) 10K type strain sequencing project: providing services to taxonomists for standard genome sequencing and annotation.</title>
        <authorList>
            <consortium name="The Broad Institute Genomics Platform"/>
            <consortium name="The Broad Institute Genome Sequencing Center for Infectious Disease"/>
            <person name="Wu L."/>
            <person name="Ma J."/>
        </authorList>
    </citation>
    <scope>NUCLEOTIDE SEQUENCE [LARGE SCALE GENOMIC DNA]</scope>
    <source>
        <strain evidence="3">CGMCC 1.12942</strain>
    </source>
</reference>
<feature type="transmembrane region" description="Helical" evidence="1">
    <location>
        <begin position="191"/>
        <end position="217"/>
    </location>
</feature>
<evidence type="ECO:0000313" key="3">
    <source>
        <dbReference type="Proteomes" id="UP001596500"/>
    </source>
</evidence>
<sequence>MAEKLGEAYVELSGVDKNLTASLEKAMASTIAATNQINQSLALLSASSTSTSKVFSQSVVRMMDWTTQFGGNTQKATSLSKTLFNTIKLGALAAGAAMIASSEQGQRLMESMGQLSQITIDKTIGPAIDHIAHAISSLATNIQNFGFGEGFERTFSQSTKVAIVAVAGAIMGAMIPALNALRINLLAQIPVWWSAIAPLLPFIAIGAAVAVLAYLIWQNWSTITGWLKTAWNTLWTGAKSIFNGIKNAISTAWNAITSFTISTWNKIKSTTTALWNSLKSWLSSTWNSIKSSASSVWNSVTSAISGAWNSLKSKASSIWSGIYSTISRWINKALGAIRPFIRGFNSMVSKVNSLTGSKLPTISMTGLAKGGIVTAPTMAVVGEGRYSEAVLPLSDKTFSALAAGITNNMGQGKATTINVYPNKANINERDLANIFRRTEWMMGV</sequence>
<dbReference type="Gene3D" id="1.20.120.20">
    <property type="entry name" value="Apolipoprotein"/>
    <property type="match status" value="1"/>
</dbReference>
<dbReference type="Proteomes" id="UP001596500">
    <property type="component" value="Unassembled WGS sequence"/>
</dbReference>
<keyword evidence="1" id="KW-0472">Membrane</keyword>
<organism evidence="2 3">
    <name type="scientific">Laceyella putida</name>
    <dbReference type="NCBI Taxonomy" id="110101"/>
    <lineage>
        <taxon>Bacteria</taxon>
        <taxon>Bacillati</taxon>
        <taxon>Bacillota</taxon>
        <taxon>Bacilli</taxon>
        <taxon>Bacillales</taxon>
        <taxon>Thermoactinomycetaceae</taxon>
        <taxon>Laceyella</taxon>
    </lineage>
</organism>
<keyword evidence="1" id="KW-1133">Transmembrane helix</keyword>
<proteinExistence type="predicted"/>
<dbReference type="EMBL" id="JBHTBW010000087">
    <property type="protein sequence ID" value="MFC7443401.1"/>
    <property type="molecule type" value="Genomic_DNA"/>
</dbReference>
<keyword evidence="1" id="KW-0812">Transmembrane</keyword>
<gene>
    <name evidence="2" type="ORF">ACFQNG_20295</name>
</gene>
<dbReference type="RefSeq" id="WP_379867732.1">
    <property type="nucleotide sequence ID" value="NZ_JBHTBW010000087.1"/>
</dbReference>
<evidence type="ECO:0000256" key="1">
    <source>
        <dbReference type="SAM" id="Phobius"/>
    </source>
</evidence>